<evidence type="ECO:0000313" key="4">
    <source>
        <dbReference type="Proteomes" id="UP000094463"/>
    </source>
</evidence>
<dbReference type="OrthoDB" id="2657432at2"/>
<dbReference type="KEGG" id="bbev:BBEV_2756"/>
<dbReference type="EMBL" id="CP012502">
    <property type="protein sequence ID" value="AOM84093.1"/>
    <property type="molecule type" value="Genomic_DNA"/>
</dbReference>
<feature type="transmembrane region" description="Helical" evidence="1">
    <location>
        <begin position="431"/>
        <end position="449"/>
    </location>
</feature>
<dbReference type="Proteomes" id="UP000094463">
    <property type="component" value="Chromosome"/>
</dbReference>
<name>A0A1D7QYK4_9BACI</name>
<dbReference type="AlphaFoldDB" id="A0A1D7QYK4"/>
<feature type="chain" id="PRO_5038355400" description="Copper amine oxidase" evidence="2">
    <location>
        <begin position="25"/>
        <end position="459"/>
    </location>
</feature>
<evidence type="ECO:0000256" key="2">
    <source>
        <dbReference type="SAM" id="SignalP"/>
    </source>
</evidence>
<proteinExistence type="predicted"/>
<keyword evidence="1" id="KW-0472">Membrane</keyword>
<evidence type="ECO:0000313" key="3">
    <source>
        <dbReference type="EMBL" id="AOM84093.1"/>
    </source>
</evidence>
<dbReference type="RefSeq" id="WP_069366003.1">
    <property type="nucleotide sequence ID" value="NZ_CP012502.1"/>
</dbReference>
<organism evidence="3 4">
    <name type="scientific">Salisediminibacterium beveridgei</name>
    <dbReference type="NCBI Taxonomy" id="632773"/>
    <lineage>
        <taxon>Bacteria</taxon>
        <taxon>Bacillati</taxon>
        <taxon>Bacillota</taxon>
        <taxon>Bacilli</taxon>
        <taxon>Bacillales</taxon>
        <taxon>Bacillaceae</taxon>
        <taxon>Salisediminibacterium</taxon>
    </lineage>
</organism>
<feature type="signal peptide" evidence="2">
    <location>
        <begin position="1"/>
        <end position="24"/>
    </location>
</feature>
<evidence type="ECO:0000256" key="1">
    <source>
        <dbReference type="SAM" id="Phobius"/>
    </source>
</evidence>
<dbReference type="STRING" id="632773.BBEV_2756"/>
<reference evidence="3 4" key="1">
    <citation type="submission" date="2015-08" db="EMBL/GenBank/DDBJ databases">
        <title>The complete genome sequence of Bacillus beveridgei MLTeJB.</title>
        <authorList>
            <person name="Hanson T.E."/>
            <person name="Mesa C."/>
            <person name="Basesman S.M."/>
            <person name="Oremland R.S."/>
        </authorList>
    </citation>
    <scope>NUCLEOTIDE SEQUENCE [LARGE SCALE GENOMIC DNA]</scope>
    <source>
        <strain evidence="3 4">MLTeJB</strain>
    </source>
</reference>
<keyword evidence="4" id="KW-1185">Reference proteome</keyword>
<gene>
    <name evidence="3" type="ORF">BBEV_2756</name>
</gene>
<dbReference type="PATRIC" id="fig|632773.3.peg.2895"/>
<keyword evidence="1" id="KW-1133">Transmembrane helix</keyword>
<keyword evidence="2" id="KW-0732">Signal</keyword>
<sequence>MNLKRTLTVLPLSAALLFPAGVLGADHGEEENMDHGSEYELNVSTPASDLRATLDLYLSEHAFLAIVAMQKGIDGAEDFEDVVASLDHNTEDLTAAIASVYGDEAGDMFRDMWNDHIGFFVDYVTATAEEDEEGREEALSALDNYRAEFSQFLEGATDERLEADALAEGLQMHVDQLVWAFDQYNEGDFDAAYENVREGIHHMFGVGKGLSTAIVDQFSDDFGGTKADTPAADLRADLNHLLSEHAGLAAITMQKGIDGADDFEATAGALNQNTEELSATIASVYGDDAGEAFEEQWSDHIDFFVNYVVATAEEDEAGQQEALDNLDGYRVTFAEFLETATEERLDASELADGLQMHVDQLVGAFDSYVEGDYETSYDNLREAYAHMFGVGEGLSGAIVDQFPENFESGMPSEMPQTGMGGMSAQDQGASWILYAAASLFLASVIFMIARRKNTGQEVQ</sequence>
<accession>A0A1D7QYK4</accession>
<evidence type="ECO:0008006" key="5">
    <source>
        <dbReference type="Google" id="ProtNLM"/>
    </source>
</evidence>
<protein>
    <recommendedName>
        <fullName evidence="5">Copper amine oxidase</fullName>
    </recommendedName>
</protein>
<keyword evidence="1" id="KW-0812">Transmembrane</keyword>